<keyword evidence="1" id="KW-0472">Membrane</keyword>
<accession>A0ABX8Q7R7</accession>
<dbReference type="RefSeq" id="WP_217859753.1">
    <property type="nucleotide sequence ID" value="NZ_CP077080.1"/>
</dbReference>
<keyword evidence="1" id="KW-1133">Transmembrane helix</keyword>
<gene>
    <name evidence="2" type="ORF">KSS97_17390</name>
</gene>
<feature type="transmembrane region" description="Helical" evidence="1">
    <location>
        <begin position="466"/>
        <end position="486"/>
    </location>
</feature>
<organism evidence="2 3">
    <name type="scientific">Pseudomonas canavaninivorans</name>
    <dbReference type="NCBI Taxonomy" id="2842348"/>
    <lineage>
        <taxon>Bacteria</taxon>
        <taxon>Pseudomonadati</taxon>
        <taxon>Pseudomonadota</taxon>
        <taxon>Gammaproteobacteria</taxon>
        <taxon>Pseudomonadales</taxon>
        <taxon>Pseudomonadaceae</taxon>
        <taxon>Pseudomonas</taxon>
    </lineage>
</organism>
<dbReference type="EMBL" id="CP077080">
    <property type="protein sequence ID" value="QXI51316.1"/>
    <property type="molecule type" value="Genomic_DNA"/>
</dbReference>
<proteinExistence type="predicted"/>
<keyword evidence="3" id="KW-1185">Reference proteome</keyword>
<name>A0ABX8Q7R7_PSECO</name>
<sequence>MSNFELDELFDEATAASEDLVIASPFVPIKTRSAALDDVLNHRLAGVFSGVLALDRKKALASRIDGQIIGTGEADFTKGNTFYTLNYKGKRFQLIDVPGIEGDEGKYSHMVREAVAKAHLVFYVNGTNKKPEKATAQKIRSYLRLGTEVCPLMNVRGNADQYELDGVPATLESDGGSTKALQQTIGVLESVLGAKAMRPGHCVQGLLAFSSLAIAPGTERTAIHPSRDRDLVIHQRNYRKYFASSKAMYEFSQIKFVAQVLHGKLGTFKEDMIESNKSKVHELLVENLATLKELHVGHEMFMARTEPEFEKCRVAIKDGLVRFERLLKDGRKNLWNGLFIDLSASADKIVETYFGDNDLISTKIQGAFRERQEQLKEDLQAQFEKYLEELQGDLFQAMQRLLEDVSRVEFEQAIAYAGANLNANYKTPELGLGLDLKDYGWMLFNVGSYALAGAGVGTAFPIVGNLVGAAIGAVVGLLINFLNYFIGEEKRIRKAQAQVQEKIAEARAKAVGSLREELEDLLAPIRSQIEEKVLGQVDNIKESLTRPLHIIKQQMALMQRTKDQLEKMPHGTIHAIQC</sequence>
<reference evidence="2 3" key="1">
    <citation type="journal article" date="2021" name="Microorganisms">
        <title>The Ever-Expanding Pseudomonas Genus: Description of 43 New Species and Partition of the Pseudomonas putida Group.</title>
        <authorList>
            <person name="Girard L."/>
            <person name="Lood C."/>
            <person name="Hofte M."/>
            <person name="Vandamme P."/>
            <person name="Rokni-Zadeh H."/>
            <person name="van Noort V."/>
            <person name="Lavigne R."/>
            <person name="De Mot R."/>
        </authorList>
    </citation>
    <scope>NUCLEOTIDE SEQUENCE [LARGE SCALE GENOMIC DNA]</scope>
    <source>
        <strain evidence="2 3">SWRI17</strain>
    </source>
</reference>
<evidence type="ECO:0000256" key="1">
    <source>
        <dbReference type="SAM" id="Phobius"/>
    </source>
</evidence>
<evidence type="ECO:0000313" key="3">
    <source>
        <dbReference type="Proteomes" id="UP000824066"/>
    </source>
</evidence>
<protein>
    <submittedName>
        <fullName evidence="2">Uncharacterized protein</fullName>
    </submittedName>
</protein>
<dbReference type="Proteomes" id="UP000824066">
    <property type="component" value="Chromosome"/>
</dbReference>
<evidence type="ECO:0000313" key="2">
    <source>
        <dbReference type="EMBL" id="QXI51316.1"/>
    </source>
</evidence>
<keyword evidence="1" id="KW-0812">Transmembrane</keyword>